<sequence>MKSVLQCAERIHHAYVIIVSCKTNRCESKQSLVFFYLQRCIEESQKSKVAVISKAISNVCLYANLDIRCRLDYEVGIAHFILHQYPQAHLYSGAAYLCAEHSKFSETRGVVWHPGARHGRLFRNNFVRPSPLFRENPKSEAG</sequence>
<proteinExistence type="predicted"/>
<keyword evidence="2" id="KW-1185">Reference proteome</keyword>
<name>A0AAV2P293_9HYME</name>
<evidence type="ECO:0000313" key="2">
    <source>
        <dbReference type="Proteomes" id="UP001497644"/>
    </source>
</evidence>
<protein>
    <submittedName>
        <fullName evidence="1">Uncharacterized protein</fullName>
    </submittedName>
</protein>
<reference evidence="1" key="1">
    <citation type="submission" date="2024-04" db="EMBL/GenBank/DDBJ databases">
        <authorList>
            <consortium name="Molecular Ecology Group"/>
        </authorList>
    </citation>
    <scope>NUCLEOTIDE SEQUENCE</scope>
</reference>
<dbReference type="EMBL" id="OZ034830">
    <property type="protein sequence ID" value="CAL1686802.1"/>
    <property type="molecule type" value="Genomic_DNA"/>
</dbReference>
<gene>
    <name evidence="1" type="ORF">LPLAT_LOCUS12126</name>
</gene>
<evidence type="ECO:0000313" key="1">
    <source>
        <dbReference type="EMBL" id="CAL1686802.1"/>
    </source>
</evidence>
<dbReference type="AlphaFoldDB" id="A0AAV2P293"/>
<dbReference type="PROSITE" id="PS51257">
    <property type="entry name" value="PROKAR_LIPOPROTEIN"/>
    <property type="match status" value="1"/>
</dbReference>
<accession>A0AAV2P293</accession>
<dbReference type="Proteomes" id="UP001497644">
    <property type="component" value="Chromosome 7"/>
</dbReference>
<organism evidence="1 2">
    <name type="scientific">Lasius platythorax</name>
    <dbReference type="NCBI Taxonomy" id="488582"/>
    <lineage>
        <taxon>Eukaryota</taxon>
        <taxon>Metazoa</taxon>
        <taxon>Ecdysozoa</taxon>
        <taxon>Arthropoda</taxon>
        <taxon>Hexapoda</taxon>
        <taxon>Insecta</taxon>
        <taxon>Pterygota</taxon>
        <taxon>Neoptera</taxon>
        <taxon>Endopterygota</taxon>
        <taxon>Hymenoptera</taxon>
        <taxon>Apocrita</taxon>
        <taxon>Aculeata</taxon>
        <taxon>Formicoidea</taxon>
        <taxon>Formicidae</taxon>
        <taxon>Formicinae</taxon>
        <taxon>Lasius</taxon>
        <taxon>Lasius</taxon>
    </lineage>
</organism>